<evidence type="ECO:0000256" key="1">
    <source>
        <dbReference type="SAM" id="MobiDB-lite"/>
    </source>
</evidence>
<proteinExistence type="predicted"/>
<accession>A0A0F9RYY7</accession>
<name>A0A0F9RYY7_9ZZZZ</name>
<feature type="region of interest" description="Disordered" evidence="1">
    <location>
        <begin position="86"/>
        <end position="108"/>
    </location>
</feature>
<protein>
    <submittedName>
        <fullName evidence="2">Uncharacterized protein</fullName>
    </submittedName>
</protein>
<dbReference type="EMBL" id="LAZR01003070">
    <property type="protein sequence ID" value="KKN22343.1"/>
    <property type="molecule type" value="Genomic_DNA"/>
</dbReference>
<dbReference type="AlphaFoldDB" id="A0A0F9RYY7"/>
<gene>
    <name evidence="2" type="ORF">LCGC14_0916090</name>
</gene>
<comment type="caution">
    <text evidence="2">The sequence shown here is derived from an EMBL/GenBank/DDBJ whole genome shotgun (WGS) entry which is preliminary data.</text>
</comment>
<feature type="compositionally biased region" description="Basic and acidic residues" evidence="1">
    <location>
        <begin position="93"/>
        <end position="108"/>
    </location>
</feature>
<reference evidence="2" key="1">
    <citation type="journal article" date="2015" name="Nature">
        <title>Complex archaea that bridge the gap between prokaryotes and eukaryotes.</title>
        <authorList>
            <person name="Spang A."/>
            <person name="Saw J.H."/>
            <person name="Jorgensen S.L."/>
            <person name="Zaremba-Niedzwiedzka K."/>
            <person name="Martijn J."/>
            <person name="Lind A.E."/>
            <person name="van Eijk R."/>
            <person name="Schleper C."/>
            <person name="Guy L."/>
            <person name="Ettema T.J."/>
        </authorList>
    </citation>
    <scope>NUCLEOTIDE SEQUENCE</scope>
</reference>
<evidence type="ECO:0000313" key="2">
    <source>
        <dbReference type="EMBL" id="KKN22343.1"/>
    </source>
</evidence>
<organism evidence="2">
    <name type="scientific">marine sediment metagenome</name>
    <dbReference type="NCBI Taxonomy" id="412755"/>
    <lineage>
        <taxon>unclassified sequences</taxon>
        <taxon>metagenomes</taxon>
        <taxon>ecological metagenomes</taxon>
    </lineage>
</organism>
<sequence>MRKAFDGANEYTDRMTRLTGQYIDPYTVVPDHRTAVEKFEETCTRWDRLTAKIEKRIGKAKPIEPLVLKPAIPLSKRKPLKMVNGRFVWEPSQKQERSRARQKHQEKI</sequence>